<evidence type="ECO:0000313" key="1">
    <source>
        <dbReference type="EMBL" id="GAL77742.1"/>
    </source>
</evidence>
<keyword evidence="1" id="KW-0645">Protease</keyword>
<evidence type="ECO:0000313" key="2">
    <source>
        <dbReference type="Proteomes" id="UP000029643"/>
    </source>
</evidence>
<keyword evidence="1" id="KW-0031">Aminopeptidase</keyword>
<comment type="caution">
    <text evidence="1">The sequence shown here is derived from an EMBL/GenBank/DDBJ whole genome shotgun (WGS) entry which is preliminary data.</text>
</comment>
<sequence length="247" mass="27381">MIEKLQSKIARVSKILIEDMFQVKPGETVAITADLPSDRAIVDAFAAATSVAGGIPMIILVPRAEQESQAGMPYWPSEALTAALCKADVWIEANSMVLLYSDIWETAMRDNKKLRYLIIGNSSIESLDRIFTGFDIQSLKQLLTKTREKVLACNTVKITSKNGTNVSYDIDLNYAFDIDDGDYSKPKFGTAPGFVNIVPKIGSMNGNIVFDFLQNGEQGSPLEFVMKHSEIVDVKGRRKQQKNLKHT</sequence>
<dbReference type="Proteomes" id="UP000029643">
    <property type="component" value="Unassembled WGS sequence"/>
</dbReference>
<dbReference type="EMBL" id="BBNU01000001">
    <property type="protein sequence ID" value="GAL77742.1"/>
    <property type="molecule type" value="Genomic_DNA"/>
</dbReference>
<protein>
    <submittedName>
        <fullName evidence="1">Leucyl aminopeptidase</fullName>
    </submittedName>
</protein>
<name>A0A090X4G5_9FLAO</name>
<dbReference type="STRING" id="221126.SAMN04489722_102194"/>
<gene>
    <name evidence="1" type="ORF">JCM19274_5455</name>
</gene>
<dbReference type="RefSeq" id="WP_042495072.1">
    <property type="nucleotide sequence ID" value="NZ_BBNU01000001.1"/>
</dbReference>
<dbReference type="AlphaFoldDB" id="A0A090X4G5"/>
<proteinExistence type="predicted"/>
<accession>A0A090X4G5</accession>
<dbReference type="GO" id="GO:0004177">
    <property type="term" value="F:aminopeptidase activity"/>
    <property type="evidence" value="ECO:0007669"/>
    <property type="project" value="UniProtKB-KW"/>
</dbReference>
<reference evidence="1 2" key="1">
    <citation type="journal article" date="2014" name="Genome Announc.">
        <title>Draft Genome Sequences of Marine Flavobacterium Algibacter lectus Strains SS8 and NR4.</title>
        <authorList>
            <person name="Takatani N."/>
            <person name="Nakanishi M."/>
            <person name="Meirelles P."/>
            <person name="Mino S."/>
            <person name="Suda W."/>
            <person name="Oshima K."/>
            <person name="Hattori M."/>
            <person name="Ohkuma M."/>
            <person name="Hosokawa M."/>
            <person name="Miyashita K."/>
            <person name="Thompson F.L."/>
            <person name="Niwa A."/>
            <person name="Sawabe T."/>
            <person name="Sawabe T."/>
        </authorList>
    </citation>
    <scope>NUCLEOTIDE SEQUENCE [LARGE SCALE GENOMIC DNA]</scope>
    <source>
        <strain evidence="2">JCM19274</strain>
    </source>
</reference>
<dbReference type="InterPro" id="IPR058739">
    <property type="entry name" value="NicX"/>
</dbReference>
<dbReference type="SUPFAM" id="SSF144052">
    <property type="entry name" value="Thermophilic metalloprotease-like"/>
    <property type="match status" value="1"/>
</dbReference>
<keyword evidence="1" id="KW-0378">Hydrolase</keyword>
<organism evidence="1 2">
    <name type="scientific">Algibacter lectus</name>
    <dbReference type="NCBI Taxonomy" id="221126"/>
    <lineage>
        <taxon>Bacteria</taxon>
        <taxon>Pseudomonadati</taxon>
        <taxon>Bacteroidota</taxon>
        <taxon>Flavobacteriia</taxon>
        <taxon>Flavobacteriales</taxon>
        <taxon>Flavobacteriaceae</taxon>
        <taxon>Algibacter</taxon>
    </lineage>
</organism>
<dbReference type="Pfam" id="PF26233">
    <property type="entry name" value="NicX"/>
    <property type="match status" value="1"/>
</dbReference>